<feature type="domain" description="RNA-binding S4" evidence="6">
    <location>
        <begin position="4"/>
        <end position="63"/>
    </location>
</feature>
<evidence type="ECO:0000259" key="6">
    <source>
        <dbReference type="SMART" id="SM00363"/>
    </source>
</evidence>
<evidence type="ECO:0000256" key="5">
    <source>
        <dbReference type="SAM" id="MobiDB-lite"/>
    </source>
</evidence>
<dbReference type="EC" id="5.4.99.-" evidence="4"/>
<dbReference type="Pfam" id="PF00849">
    <property type="entry name" value="PseudoU_synth_2"/>
    <property type="match status" value="1"/>
</dbReference>
<evidence type="ECO:0000256" key="4">
    <source>
        <dbReference type="RuleBase" id="RU003887"/>
    </source>
</evidence>
<dbReference type="NCBIfam" id="TIGR00093">
    <property type="entry name" value="pseudouridine synthase"/>
    <property type="match status" value="1"/>
</dbReference>
<dbReference type="Gene3D" id="3.10.290.10">
    <property type="entry name" value="RNA-binding S4 domain"/>
    <property type="match status" value="1"/>
</dbReference>
<dbReference type="CDD" id="cd00165">
    <property type="entry name" value="S4"/>
    <property type="match status" value="1"/>
</dbReference>
<sequence length="258" mass="29173">MAEERLQKILARAGLGSRREAEALIAQGRVKVNGVTATLGMKADPERDQITVDGHPIPKPVSQFTYIILNKPQDVLSDHALHEKRRTVYDLVPFPGHLFVVGRLDYESEGLILLTNDGELANRLTHPRYGKEKEYRVLVAKRPDEEQLEAWRHGVVLPDGRRAAPAEVTLEGVVREGAWLRVVMCEGRKREIREIGRTIGLPVKRLIRTRIGPIELGKLKPGEWRHLTSEEVQRLRAYAMSDSPGSVSKRPRRVKTRG</sequence>
<reference evidence="7 8" key="1">
    <citation type="submission" date="2023-07" db="EMBL/GenBank/DDBJ databases">
        <title>Novel species of Thermanaerothrix with wide hydrolytic capabilities.</title>
        <authorList>
            <person name="Zayulina K.S."/>
            <person name="Podosokorskaya O.A."/>
            <person name="Elcheninov A.G."/>
        </authorList>
    </citation>
    <scope>NUCLEOTIDE SEQUENCE [LARGE SCALE GENOMIC DNA]</scope>
    <source>
        <strain evidence="7 8">4228-RoL</strain>
    </source>
</reference>
<dbReference type="InterPro" id="IPR020094">
    <property type="entry name" value="TruA/RsuA/RluB/E/F_N"/>
</dbReference>
<comment type="caution">
    <text evidence="7">The sequence shown here is derived from an EMBL/GenBank/DDBJ whole genome shotgun (WGS) entry which is preliminary data.</text>
</comment>
<evidence type="ECO:0000313" key="8">
    <source>
        <dbReference type="Proteomes" id="UP001254165"/>
    </source>
</evidence>
<evidence type="ECO:0000256" key="1">
    <source>
        <dbReference type="ARBA" id="ARBA00008348"/>
    </source>
</evidence>
<comment type="similarity">
    <text evidence="1 4">Belongs to the pseudouridine synthase RsuA family.</text>
</comment>
<evidence type="ECO:0000256" key="2">
    <source>
        <dbReference type="ARBA" id="ARBA00023235"/>
    </source>
</evidence>
<dbReference type="InterPro" id="IPR042092">
    <property type="entry name" value="PsdUridine_s_RsuA/RluB/E/F_cat"/>
</dbReference>
<dbReference type="PANTHER" id="PTHR47683:SF2">
    <property type="entry name" value="RNA-BINDING S4 DOMAIN-CONTAINING PROTEIN"/>
    <property type="match status" value="1"/>
</dbReference>
<dbReference type="InterPro" id="IPR006145">
    <property type="entry name" value="PsdUridine_synth_RsuA/RluA"/>
</dbReference>
<dbReference type="PROSITE" id="PS50889">
    <property type="entry name" value="S4"/>
    <property type="match status" value="1"/>
</dbReference>
<dbReference type="Gene3D" id="3.30.70.580">
    <property type="entry name" value="Pseudouridine synthase I, catalytic domain, N-terminal subdomain"/>
    <property type="match status" value="1"/>
</dbReference>
<feature type="region of interest" description="Disordered" evidence="5">
    <location>
        <begin position="239"/>
        <end position="258"/>
    </location>
</feature>
<dbReference type="EMBL" id="JAUHMF010000001">
    <property type="protein sequence ID" value="MDT8897228.1"/>
    <property type="molecule type" value="Genomic_DNA"/>
</dbReference>
<dbReference type="InterPro" id="IPR020103">
    <property type="entry name" value="PsdUridine_synth_cat_dom_sf"/>
</dbReference>
<dbReference type="InterPro" id="IPR036986">
    <property type="entry name" value="S4_RNA-bd_sf"/>
</dbReference>
<keyword evidence="3" id="KW-0694">RNA-binding</keyword>
<dbReference type="InterPro" id="IPR002942">
    <property type="entry name" value="S4_RNA-bd"/>
</dbReference>
<dbReference type="SUPFAM" id="SSF55174">
    <property type="entry name" value="Alpha-L RNA-binding motif"/>
    <property type="match status" value="1"/>
</dbReference>
<evidence type="ECO:0000256" key="3">
    <source>
        <dbReference type="PROSITE-ProRule" id="PRU00182"/>
    </source>
</evidence>
<dbReference type="CDD" id="cd02870">
    <property type="entry name" value="PseudoU_synth_RsuA_like"/>
    <property type="match status" value="1"/>
</dbReference>
<dbReference type="Pfam" id="PF01479">
    <property type="entry name" value="S4"/>
    <property type="match status" value="1"/>
</dbReference>
<dbReference type="SUPFAM" id="SSF55120">
    <property type="entry name" value="Pseudouridine synthase"/>
    <property type="match status" value="1"/>
</dbReference>
<keyword evidence="8" id="KW-1185">Reference proteome</keyword>
<proteinExistence type="inferred from homology"/>
<protein>
    <recommendedName>
        <fullName evidence="4">Pseudouridine synthase</fullName>
        <ecNumber evidence="4">5.4.99.-</ecNumber>
    </recommendedName>
</protein>
<organism evidence="7 8">
    <name type="scientific">Thermanaerothrix solaris</name>
    <dbReference type="NCBI Taxonomy" id="3058434"/>
    <lineage>
        <taxon>Bacteria</taxon>
        <taxon>Bacillati</taxon>
        <taxon>Chloroflexota</taxon>
        <taxon>Anaerolineae</taxon>
        <taxon>Anaerolineales</taxon>
        <taxon>Anaerolineaceae</taxon>
        <taxon>Thermanaerothrix</taxon>
    </lineage>
</organism>
<accession>A0ABU3NM05</accession>
<name>A0ABU3NM05_9CHLR</name>
<dbReference type="Proteomes" id="UP001254165">
    <property type="component" value="Unassembled WGS sequence"/>
</dbReference>
<dbReference type="InterPro" id="IPR050343">
    <property type="entry name" value="RsuA_PseudoU_synthase"/>
</dbReference>
<dbReference type="Gene3D" id="3.30.70.1560">
    <property type="entry name" value="Alpha-L RNA-binding motif"/>
    <property type="match status" value="1"/>
</dbReference>
<feature type="compositionally biased region" description="Basic residues" evidence="5">
    <location>
        <begin position="249"/>
        <end position="258"/>
    </location>
</feature>
<evidence type="ECO:0000313" key="7">
    <source>
        <dbReference type="EMBL" id="MDT8897228.1"/>
    </source>
</evidence>
<dbReference type="InterPro" id="IPR000748">
    <property type="entry name" value="PsdUridine_synth_RsuA/RluB/E/F"/>
</dbReference>
<dbReference type="InterPro" id="IPR018496">
    <property type="entry name" value="PsdUridine_synth_RsuA/RluB_CS"/>
</dbReference>
<dbReference type="PANTHER" id="PTHR47683">
    <property type="entry name" value="PSEUDOURIDINE SYNTHASE FAMILY PROTEIN-RELATED"/>
    <property type="match status" value="1"/>
</dbReference>
<dbReference type="GO" id="GO:0016853">
    <property type="term" value="F:isomerase activity"/>
    <property type="evidence" value="ECO:0007669"/>
    <property type="project" value="UniProtKB-KW"/>
</dbReference>
<keyword evidence="2 4" id="KW-0413">Isomerase</keyword>
<dbReference type="SMART" id="SM00363">
    <property type="entry name" value="S4"/>
    <property type="match status" value="1"/>
</dbReference>
<dbReference type="PROSITE" id="PS01149">
    <property type="entry name" value="PSI_RSU"/>
    <property type="match status" value="1"/>
</dbReference>
<dbReference type="RefSeq" id="WP_315623878.1">
    <property type="nucleotide sequence ID" value="NZ_JAUHMF010000001.1"/>
</dbReference>
<gene>
    <name evidence="7" type="ORF">QYE77_03045</name>
</gene>